<feature type="non-terminal residue" evidence="1">
    <location>
        <position position="461"/>
    </location>
</feature>
<proteinExistence type="predicted"/>
<evidence type="ECO:0000313" key="1">
    <source>
        <dbReference type="EMBL" id="TLX45114.1"/>
    </source>
</evidence>
<sequence>DSDGISVGALSTNSGTLKDAAGNDLTLTLNSVGATSNVLVDSIAPTVSSVSVPSNDTYIAGENLEFTVNTSENVTVDTTSGTPSIAITVGSSTKNATYVSGSGSSALTFRYTVESGLVDSDGISVGALSTNSGTLKDAAGNDLTLTLNSVGATSNVLVDSIAPTVSSVSVPSNDTYVAGESLEFTVNTSENVTVVTTGGTPSIAITVGGSTKNATYVSGSGSSALTFRYTVESGLVDSDGISVGALSTNSGTLKDSVGNNLTLTLNSVGATSNILVDSAVPTITNVTSSNADGSYKAGDTITLSVAFSESVNVTGTPSLSLETGVTDREASYVSGSGTDTLSFTYTVQSGDESADLDYTATSSLSLNSGTINDAAGNAATLTLATPGAANSLGANKALIIDAVVPTVSSVSVPSNDTYVAGENLEFTVNTSENVTVNTAGGTPSIAITVGSTTKNATYVSG</sequence>
<dbReference type="RefSeq" id="WP_431188340.1">
    <property type="nucleotide sequence ID" value="NZ_PPSW01000060.1"/>
</dbReference>
<comment type="caution">
    <text evidence="1">The sequence shown here is derived from an EMBL/GenBank/DDBJ whole genome shotgun (WGS) entry which is preliminary data.</text>
</comment>
<evidence type="ECO:0000313" key="2">
    <source>
        <dbReference type="Proteomes" id="UP000309186"/>
    </source>
</evidence>
<feature type="non-terminal residue" evidence="1">
    <location>
        <position position="1"/>
    </location>
</feature>
<dbReference type="EMBL" id="PPSW01000060">
    <property type="protein sequence ID" value="TLX45114.1"/>
    <property type="molecule type" value="Genomic_DNA"/>
</dbReference>
<dbReference type="Proteomes" id="UP000309186">
    <property type="component" value="Unassembled WGS sequence"/>
</dbReference>
<name>A0A5R9PWW7_9GAMM</name>
<protein>
    <submittedName>
        <fullName evidence="1">Uncharacterized protein</fullName>
    </submittedName>
</protein>
<reference evidence="1 2" key="1">
    <citation type="submission" date="2018-01" db="EMBL/GenBank/DDBJ databases">
        <title>Co-occurrence of chitin degradation, pigmentation and bioactivity in marine Pseudoalteromonas.</title>
        <authorList>
            <person name="Paulsen S."/>
            <person name="Gram L."/>
            <person name="Machado H."/>
        </authorList>
    </citation>
    <scope>NUCLEOTIDE SEQUENCE [LARGE SCALE GENOMIC DNA]</scope>
    <source>
        <strain evidence="1 2">S3663</strain>
    </source>
</reference>
<gene>
    <name evidence="1" type="ORF">C1E24_20630</name>
</gene>
<organism evidence="1 2">
    <name type="scientific">Pseudoalteromonas phenolica</name>
    <dbReference type="NCBI Taxonomy" id="161398"/>
    <lineage>
        <taxon>Bacteria</taxon>
        <taxon>Pseudomonadati</taxon>
        <taxon>Pseudomonadota</taxon>
        <taxon>Gammaproteobacteria</taxon>
        <taxon>Alteromonadales</taxon>
        <taxon>Pseudoalteromonadaceae</taxon>
        <taxon>Pseudoalteromonas</taxon>
    </lineage>
</organism>
<dbReference type="AlphaFoldDB" id="A0A5R9PWW7"/>
<accession>A0A5R9PWW7</accession>